<keyword evidence="3" id="KW-1185">Reference proteome</keyword>
<dbReference type="OrthoDB" id="9962612at2"/>
<protein>
    <recommendedName>
        <fullName evidence="4">Secreted protein</fullName>
    </recommendedName>
</protein>
<reference evidence="2 3" key="1">
    <citation type="submission" date="2017-06" db="EMBL/GenBank/DDBJ databases">
        <authorList>
            <person name="Kim H.J."/>
            <person name="Triplett B.A."/>
        </authorList>
    </citation>
    <scope>NUCLEOTIDE SEQUENCE [LARGE SCALE GENOMIC DNA]</scope>
    <source>
        <strain evidence="2 3">DSM 43151</strain>
    </source>
</reference>
<gene>
    <name evidence="2" type="ORF">SAMN06264365_103514</name>
</gene>
<evidence type="ECO:0000313" key="2">
    <source>
        <dbReference type="EMBL" id="SNR59074.1"/>
    </source>
</evidence>
<feature type="chain" id="PRO_5012782741" description="Secreted protein" evidence="1">
    <location>
        <begin position="30"/>
        <end position="216"/>
    </location>
</feature>
<sequence>MLKSKVSRLAGVGVAAALGVLPLAAPAVAAEPANSRGSAVSVAEDAARINHSDTAAAEELPPNVTMEVLKELPPAQGPVDVYREGGATDAASARAAAAAASSLPFDFKLDDVSYGIPSRLFKADGTRVCMDIKIKTVLNPGAAQNSFGVTLHRDVSGPNDPSLGRVAVPRDNEARSYCWSGTARGTTYYFFFGFGSGGGSSGVYEYVDGNGRVRNP</sequence>
<dbReference type="AlphaFoldDB" id="A0A238XL79"/>
<dbReference type="RefSeq" id="WP_143232297.1">
    <property type="nucleotide sequence ID" value="NZ_BOMU01000093.1"/>
</dbReference>
<evidence type="ECO:0008006" key="4">
    <source>
        <dbReference type="Google" id="ProtNLM"/>
    </source>
</evidence>
<evidence type="ECO:0000256" key="1">
    <source>
        <dbReference type="SAM" id="SignalP"/>
    </source>
</evidence>
<proteinExistence type="predicted"/>
<organism evidence="2 3">
    <name type="scientific">Actinoplanes regularis</name>
    <dbReference type="NCBI Taxonomy" id="52697"/>
    <lineage>
        <taxon>Bacteria</taxon>
        <taxon>Bacillati</taxon>
        <taxon>Actinomycetota</taxon>
        <taxon>Actinomycetes</taxon>
        <taxon>Micromonosporales</taxon>
        <taxon>Micromonosporaceae</taxon>
        <taxon>Actinoplanes</taxon>
    </lineage>
</organism>
<name>A0A238XL79_9ACTN</name>
<dbReference type="Proteomes" id="UP000198415">
    <property type="component" value="Unassembled WGS sequence"/>
</dbReference>
<keyword evidence="1" id="KW-0732">Signal</keyword>
<accession>A0A238XL79</accession>
<dbReference type="EMBL" id="FZNR01000003">
    <property type="protein sequence ID" value="SNR59074.1"/>
    <property type="molecule type" value="Genomic_DNA"/>
</dbReference>
<feature type="signal peptide" evidence="1">
    <location>
        <begin position="1"/>
        <end position="29"/>
    </location>
</feature>
<evidence type="ECO:0000313" key="3">
    <source>
        <dbReference type="Proteomes" id="UP000198415"/>
    </source>
</evidence>